<keyword evidence="2" id="KW-1185">Reference proteome</keyword>
<dbReference type="Proteomes" id="UP001164746">
    <property type="component" value="Chromosome 15"/>
</dbReference>
<accession>A0ABY7G1T9</accession>
<name>A0ABY7G1T9_MYAAR</name>
<organism evidence="1 2">
    <name type="scientific">Mya arenaria</name>
    <name type="common">Soft-shell clam</name>
    <dbReference type="NCBI Taxonomy" id="6604"/>
    <lineage>
        <taxon>Eukaryota</taxon>
        <taxon>Metazoa</taxon>
        <taxon>Spiralia</taxon>
        <taxon>Lophotrochozoa</taxon>
        <taxon>Mollusca</taxon>
        <taxon>Bivalvia</taxon>
        <taxon>Autobranchia</taxon>
        <taxon>Heteroconchia</taxon>
        <taxon>Euheterodonta</taxon>
        <taxon>Imparidentia</taxon>
        <taxon>Neoheterodontei</taxon>
        <taxon>Myida</taxon>
        <taxon>Myoidea</taxon>
        <taxon>Myidae</taxon>
        <taxon>Mya</taxon>
    </lineage>
</organism>
<gene>
    <name evidence="1" type="ORF">MAR_014124</name>
</gene>
<evidence type="ECO:0000313" key="1">
    <source>
        <dbReference type="EMBL" id="WAR28420.1"/>
    </source>
</evidence>
<proteinExistence type="predicted"/>
<reference evidence="1" key="1">
    <citation type="submission" date="2022-11" db="EMBL/GenBank/DDBJ databases">
        <title>Centuries of genome instability and evolution in soft-shell clam transmissible cancer (bioRxiv).</title>
        <authorList>
            <person name="Hart S.F.M."/>
            <person name="Yonemitsu M.A."/>
            <person name="Giersch R.M."/>
            <person name="Beal B.F."/>
            <person name="Arriagada G."/>
            <person name="Davis B.W."/>
            <person name="Ostrander E.A."/>
            <person name="Goff S.P."/>
            <person name="Metzger M.J."/>
        </authorList>
    </citation>
    <scope>NUCLEOTIDE SEQUENCE</scope>
    <source>
        <strain evidence="1">MELC-2E11</strain>
        <tissue evidence="1">Siphon/mantle</tissue>
    </source>
</reference>
<sequence>MSRDTACNAIFGYSRQKPPSPPALSHRDAYIHAHFVYGGLTQCDLSMSVKSGSFQYSQQFGTMSNHLCLT</sequence>
<dbReference type="EMBL" id="CP111026">
    <property type="protein sequence ID" value="WAR28420.1"/>
    <property type="molecule type" value="Genomic_DNA"/>
</dbReference>
<evidence type="ECO:0000313" key="2">
    <source>
        <dbReference type="Proteomes" id="UP001164746"/>
    </source>
</evidence>
<protein>
    <submittedName>
        <fullName evidence="1">Uncharacterized protein</fullName>
    </submittedName>
</protein>